<keyword evidence="4" id="KW-1185">Reference proteome</keyword>
<name>A0ABC9AX81_9POAL</name>
<feature type="region of interest" description="Disordered" evidence="1">
    <location>
        <begin position="428"/>
        <end position="466"/>
    </location>
</feature>
<evidence type="ECO:0000313" key="3">
    <source>
        <dbReference type="EMBL" id="CAL4985194.1"/>
    </source>
</evidence>
<dbReference type="InterPro" id="IPR053197">
    <property type="entry name" value="F-box_SCFL_complex_component"/>
</dbReference>
<dbReference type="AlphaFoldDB" id="A0ABC9AX81"/>
<evidence type="ECO:0000259" key="2">
    <source>
        <dbReference type="PROSITE" id="PS50181"/>
    </source>
</evidence>
<reference evidence="3 4" key="2">
    <citation type="submission" date="2024-10" db="EMBL/GenBank/DDBJ databases">
        <authorList>
            <person name="Ryan C."/>
        </authorList>
    </citation>
    <scope>NUCLEOTIDE SEQUENCE [LARGE SCALE GENOMIC DNA]</scope>
</reference>
<dbReference type="EMBL" id="OZ075132">
    <property type="protein sequence ID" value="CAL4985194.1"/>
    <property type="molecule type" value="Genomic_DNA"/>
</dbReference>
<dbReference type="PANTHER" id="PTHR34223:SF88">
    <property type="entry name" value="OS11G0200950 PROTEIN"/>
    <property type="match status" value="1"/>
</dbReference>
<feature type="compositionally biased region" description="Basic and acidic residues" evidence="1">
    <location>
        <begin position="8"/>
        <end position="20"/>
    </location>
</feature>
<feature type="domain" description="F-box" evidence="2">
    <location>
        <begin position="19"/>
        <end position="65"/>
    </location>
</feature>
<dbReference type="InterPro" id="IPR001810">
    <property type="entry name" value="F-box_dom"/>
</dbReference>
<dbReference type="InterPro" id="IPR053781">
    <property type="entry name" value="F-box_AtFBL13-like"/>
</dbReference>
<dbReference type="SUPFAM" id="SSF81383">
    <property type="entry name" value="F-box domain"/>
    <property type="match status" value="1"/>
</dbReference>
<dbReference type="SUPFAM" id="SSF52047">
    <property type="entry name" value="RNI-like"/>
    <property type="match status" value="1"/>
</dbReference>
<feature type="region of interest" description="Disordered" evidence="1">
    <location>
        <begin position="1"/>
        <end position="21"/>
    </location>
</feature>
<protein>
    <recommendedName>
        <fullName evidence="2">F-box domain-containing protein</fullName>
    </recommendedName>
</protein>
<organism evidence="3 4">
    <name type="scientific">Urochloa decumbens</name>
    <dbReference type="NCBI Taxonomy" id="240449"/>
    <lineage>
        <taxon>Eukaryota</taxon>
        <taxon>Viridiplantae</taxon>
        <taxon>Streptophyta</taxon>
        <taxon>Embryophyta</taxon>
        <taxon>Tracheophyta</taxon>
        <taxon>Spermatophyta</taxon>
        <taxon>Magnoliopsida</taxon>
        <taxon>Liliopsida</taxon>
        <taxon>Poales</taxon>
        <taxon>Poaceae</taxon>
        <taxon>PACMAD clade</taxon>
        <taxon>Panicoideae</taxon>
        <taxon>Panicodae</taxon>
        <taxon>Paniceae</taxon>
        <taxon>Melinidinae</taxon>
        <taxon>Urochloa</taxon>
    </lineage>
</organism>
<accession>A0ABC9AX81</accession>
<proteinExistence type="predicted"/>
<dbReference type="PROSITE" id="PS50181">
    <property type="entry name" value="FBOX"/>
    <property type="match status" value="1"/>
</dbReference>
<dbReference type="Gene3D" id="3.80.10.10">
    <property type="entry name" value="Ribonuclease Inhibitor"/>
    <property type="match status" value="1"/>
</dbReference>
<dbReference type="InterPro" id="IPR036047">
    <property type="entry name" value="F-box-like_dom_sf"/>
</dbReference>
<feature type="compositionally biased region" description="Low complexity" evidence="1">
    <location>
        <begin position="446"/>
        <end position="466"/>
    </location>
</feature>
<evidence type="ECO:0000256" key="1">
    <source>
        <dbReference type="SAM" id="MobiDB-lite"/>
    </source>
</evidence>
<dbReference type="InterPro" id="IPR032675">
    <property type="entry name" value="LRR_dom_sf"/>
</dbReference>
<sequence>MPPGSKVRSRERSATARGPDRLSALPDKALQRVLFFLPSREAVRTCMLASRWRHVWKSMQALRVTNVDDYRSASHLNKFINSFLLLREPLPLLEVEIGSHTDGEGDDDVEPLQYMELWIECGLSSDAGVLRVFNKYTVRLILRDGLITSKNLKVLELYHVEVDSLHIDFSSCPALEDLRMKLCYFKAFMIISPSVKRLSITCPEFEIRSRISAPNLIFLELADCHGRIPLLENMPMLTSAFVRLQTDSDGCANKYETGDCGSCEGCCDSNIGSNTSVLLEALSGCTNLELTALASKFIFRKDLTLCPVFSKLKTLLLSEWCVTANLGALICFLQHSPVLEKLTLQFPEILEDLVGTGASYGTLKEPFSLEHLTVEVKCQNADDKGIRKILELLDFYGVPSEQIKIQQPPKIIELEEFDEYYDNQQPSLSFSFEQQMTSQDVDEATSSDSWDSNDESTSSDSSDSTD</sequence>
<dbReference type="Proteomes" id="UP001497457">
    <property type="component" value="Chromosome 22rd"/>
</dbReference>
<evidence type="ECO:0000313" key="4">
    <source>
        <dbReference type="Proteomes" id="UP001497457"/>
    </source>
</evidence>
<reference evidence="4" key="1">
    <citation type="submission" date="2024-06" db="EMBL/GenBank/DDBJ databases">
        <authorList>
            <person name="Ryan C."/>
        </authorList>
    </citation>
    <scope>NUCLEOTIDE SEQUENCE [LARGE SCALE GENOMIC DNA]</scope>
</reference>
<dbReference type="PANTHER" id="PTHR34223">
    <property type="entry name" value="OS11G0201299 PROTEIN"/>
    <property type="match status" value="1"/>
</dbReference>
<gene>
    <name evidence="3" type="ORF">URODEC1_LOCUS57845</name>
</gene>
<feature type="compositionally biased region" description="Polar residues" evidence="1">
    <location>
        <begin position="428"/>
        <end position="439"/>
    </location>
</feature>
<dbReference type="CDD" id="cd22160">
    <property type="entry name" value="F-box_AtFBL13-like"/>
    <property type="match status" value="1"/>
</dbReference>
<dbReference type="Gene3D" id="1.20.1280.50">
    <property type="match status" value="1"/>
</dbReference>
<dbReference type="Pfam" id="PF00646">
    <property type="entry name" value="F-box"/>
    <property type="match status" value="1"/>
</dbReference>